<protein>
    <submittedName>
        <fullName evidence="2">NIPSNAP protein</fullName>
    </submittedName>
</protein>
<gene>
    <name evidence="2" type="ORF">SAMN05660895_1810</name>
</gene>
<keyword evidence="3" id="KW-1185">Reference proteome</keyword>
<dbReference type="EMBL" id="FPCJ01000001">
    <property type="protein sequence ID" value="SFV33778.1"/>
    <property type="molecule type" value="Genomic_DNA"/>
</dbReference>
<sequence>MKTMACEKNQIIFAGQEISAMKSFYLLLLTTGFFLCSLAQSKTIHHSAERLYYVIRVYHFADTQSIQATEDFLQQVYVPFMHALGIRPVGVFSMIRPADTGEQRLYVLTPYRSLAQWENTEQALMHDTAWWNKVPDYSRAPASRPPYARMETIVLRAFPDMPVIHKPRLHAPIAQRVYELRSYESPDEAYGLNKIQMFNAGGEIKIFDRLGFEAVFYAQVLSGCHMPNLMYMTAFEDMDARNAHWKAFSADSVWRHLSALPEYQHNVSHADIVFLHPLSFSDL</sequence>
<dbReference type="SUPFAM" id="SSF54909">
    <property type="entry name" value="Dimeric alpha+beta barrel"/>
    <property type="match status" value="2"/>
</dbReference>
<name>A0A1I7NGL1_9BACT</name>
<evidence type="ECO:0000259" key="1">
    <source>
        <dbReference type="Pfam" id="PF07978"/>
    </source>
</evidence>
<dbReference type="Pfam" id="PF07978">
    <property type="entry name" value="NIPSNAP"/>
    <property type="match status" value="2"/>
</dbReference>
<reference evidence="3" key="1">
    <citation type="submission" date="2016-10" db="EMBL/GenBank/DDBJ databases">
        <authorList>
            <person name="Varghese N."/>
            <person name="Submissions S."/>
        </authorList>
    </citation>
    <scope>NUCLEOTIDE SEQUENCE [LARGE SCALE GENOMIC DNA]</scope>
    <source>
        <strain evidence="3">DSM 14807</strain>
    </source>
</reference>
<feature type="domain" description="NIPSNAP" evidence="1">
    <location>
        <begin position="178"/>
        <end position="281"/>
    </location>
</feature>
<feature type="domain" description="NIPSNAP" evidence="1">
    <location>
        <begin position="53"/>
        <end position="133"/>
    </location>
</feature>
<dbReference type="Gene3D" id="3.30.70.100">
    <property type="match status" value="2"/>
</dbReference>
<organism evidence="2 3">
    <name type="scientific">Thermoflavifilum thermophilum</name>
    <dbReference type="NCBI Taxonomy" id="1393122"/>
    <lineage>
        <taxon>Bacteria</taxon>
        <taxon>Pseudomonadati</taxon>
        <taxon>Bacteroidota</taxon>
        <taxon>Chitinophagia</taxon>
        <taxon>Chitinophagales</taxon>
        <taxon>Chitinophagaceae</taxon>
        <taxon>Thermoflavifilum</taxon>
    </lineage>
</organism>
<dbReference type="Proteomes" id="UP000199537">
    <property type="component" value="Unassembled WGS sequence"/>
</dbReference>
<dbReference type="AlphaFoldDB" id="A0A1I7NGL1"/>
<evidence type="ECO:0000313" key="3">
    <source>
        <dbReference type="Proteomes" id="UP000199537"/>
    </source>
</evidence>
<evidence type="ECO:0000313" key="2">
    <source>
        <dbReference type="EMBL" id="SFV33778.1"/>
    </source>
</evidence>
<proteinExistence type="predicted"/>
<dbReference type="STRING" id="1393122.SAMN05660895_1810"/>
<dbReference type="InterPro" id="IPR012577">
    <property type="entry name" value="NIPSNAP"/>
</dbReference>
<dbReference type="InterPro" id="IPR011008">
    <property type="entry name" value="Dimeric_a/b-barrel"/>
</dbReference>
<accession>A0A1I7NGL1</accession>
<dbReference type="OrthoDB" id="192769at2"/>